<accession>A0ABU1TH40</accession>
<organism evidence="1 2">
    <name type="scientific">Mucilaginibacter pocheonensis</name>
    <dbReference type="NCBI Taxonomy" id="398050"/>
    <lineage>
        <taxon>Bacteria</taxon>
        <taxon>Pseudomonadati</taxon>
        <taxon>Bacteroidota</taxon>
        <taxon>Sphingobacteriia</taxon>
        <taxon>Sphingobacteriales</taxon>
        <taxon>Sphingobacteriaceae</taxon>
        <taxon>Mucilaginibacter</taxon>
    </lineage>
</organism>
<gene>
    <name evidence="1" type="ORF">J2W55_004005</name>
</gene>
<dbReference type="Proteomes" id="UP001247620">
    <property type="component" value="Unassembled WGS sequence"/>
</dbReference>
<comment type="caution">
    <text evidence="1">The sequence shown here is derived from an EMBL/GenBank/DDBJ whole genome shotgun (WGS) entry which is preliminary data.</text>
</comment>
<sequence length="59" mass="6215">MLISWSRSGGAGETDFMANQGAGATGGFNFYNHDNSNNATMLMNILGNGTNQRAAYAKP</sequence>
<name>A0ABU1TH40_9SPHI</name>
<dbReference type="RefSeq" id="WP_310099683.1">
    <property type="nucleotide sequence ID" value="NZ_JAVDUU010000004.1"/>
</dbReference>
<keyword evidence="2" id="KW-1185">Reference proteome</keyword>
<protein>
    <submittedName>
        <fullName evidence="1">Uncharacterized protein</fullName>
    </submittedName>
</protein>
<proteinExistence type="predicted"/>
<dbReference type="EMBL" id="JAVDUU010000004">
    <property type="protein sequence ID" value="MDR6944145.1"/>
    <property type="molecule type" value="Genomic_DNA"/>
</dbReference>
<evidence type="ECO:0000313" key="1">
    <source>
        <dbReference type="EMBL" id="MDR6944145.1"/>
    </source>
</evidence>
<reference evidence="1 2" key="1">
    <citation type="submission" date="2023-07" db="EMBL/GenBank/DDBJ databases">
        <title>Sorghum-associated microbial communities from plants grown in Nebraska, USA.</title>
        <authorList>
            <person name="Schachtman D."/>
        </authorList>
    </citation>
    <scope>NUCLEOTIDE SEQUENCE [LARGE SCALE GENOMIC DNA]</scope>
    <source>
        <strain evidence="1 2">3262</strain>
    </source>
</reference>
<evidence type="ECO:0000313" key="2">
    <source>
        <dbReference type="Proteomes" id="UP001247620"/>
    </source>
</evidence>